<dbReference type="PROSITE" id="PS00073">
    <property type="entry name" value="ACYL_COA_DH_2"/>
    <property type="match status" value="1"/>
</dbReference>
<dbReference type="GO" id="GO:0033539">
    <property type="term" value="P:fatty acid beta-oxidation using acyl-CoA dehydrogenase"/>
    <property type="evidence" value="ECO:0007669"/>
    <property type="project" value="TreeGrafter"/>
</dbReference>
<dbReference type="Gene3D" id="1.10.540.10">
    <property type="entry name" value="Acyl-CoA dehydrogenase/oxidase, N-terminal domain"/>
    <property type="match status" value="1"/>
</dbReference>
<evidence type="ECO:0000256" key="10">
    <source>
        <dbReference type="RuleBase" id="RU362125"/>
    </source>
</evidence>
<dbReference type="FunFam" id="1.20.140.10:FF:000001">
    <property type="entry name" value="Acyl-CoA dehydrogenase"/>
    <property type="match status" value="1"/>
</dbReference>
<dbReference type="InterPro" id="IPR013786">
    <property type="entry name" value="AcylCoA_DH/ox_N"/>
</dbReference>
<dbReference type="InterPro" id="IPR037069">
    <property type="entry name" value="AcylCoA_DH/ox_N_sf"/>
</dbReference>
<comment type="caution">
    <text evidence="14">The sequence shown here is derived from an EMBL/GenBank/DDBJ whole genome shotgun (WGS) entry which is preliminary data.</text>
</comment>
<accession>A0A7W9IJ47</accession>
<comment type="cofactor">
    <cofactor evidence="1 10">
        <name>FAD</name>
        <dbReference type="ChEBI" id="CHEBI:57692"/>
    </cofactor>
</comment>
<evidence type="ECO:0000259" key="12">
    <source>
        <dbReference type="Pfam" id="PF02770"/>
    </source>
</evidence>
<dbReference type="Gene3D" id="1.20.140.10">
    <property type="entry name" value="Butyryl-CoA Dehydrogenase, subunit A, domain 3"/>
    <property type="match status" value="1"/>
</dbReference>
<dbReference type="PANTHER" id="PTHR48083:SF20">
    <property type="entry name" value="LONG-CHAIN SPECIFIC ACYL-COA DEHYDROGENASE, MITOCHONDRIAL"/>
    <property type="match status" value="1"/>
</dbReference>
<evidence type="ECO:0000256" key="1">
    <source>
        <dbReference type="ARBA" id="ARBA00001974"/>
    </source>
</evidence>
<evidence type="ECO:0000256" key="9">
    <source>
        <dbReference type="ARBA" id="ARBA00042660"/>
    </source>
</evidence>
<evidence type="ECO:0000259" key="13">
    <source>
        <dbReference type="Pfam" id="PF02771"/>
    </source>
</evidence>
<dbReference type="Proteomes" id="UP000540685">
    <property type="component" value="Unassembled WGS sequence"/>
</dbReference>
<dbReference type="GO" id="GO:0050660">
    <property type="term" value="F:flavin adenine dinucleotide binding"/>
    <property type="evidence" value="ECO:0007669"/>
    <property type="project" value="InterPro"/>
</dbReference>
<dbReference type="SUPFAM" id="SSF56645">
    <property type="entry name" value="Acyl-CoA dehydrogenase NM domain-like"/>
    <property type="match status" value="1"/>
</dbReference>
<dbReference type="InterPro" id="IPR050741">
    <property type="entry name" value="Acyl-CoA_dehydrogenase"/>
</dbReference>
<dbReference type="EMBL" id="JACHMP010000001">
    <property type="protein sequence ID" value="MBB5821704.1"/>
    <property type="molecule type" value="Genomic_DNA"/>
</dbReference>
<dbReference type="Pfam" id="PF02771">
    <property type="entry name" value="Acyl-CoA_dh_N"/>
    <property type="match status" value="1"/>
</dbReference>
<dbReference type="InterPro" id="IPR046373">
    <property type="entry name" value="Acyl-CoA_Oxase/DH_mid-dom_sf"/>
</dbReference>
<sequence>MSYASPWIIGDVALLGETARRFLAAEAVPRQPEWEARRCVDRGFWREAGEIGLLCAGVPETYGGGGGTFAHDLVILQEQARALEHGFGNPVHSGIVAHYLASFGTEEQKLRWLPGMASGEVVAAIAMSEPGAGSDLQSITTRAVRDGDEYVIDGAKTFITNGGSCDLVVVVASTDPPRRARGISLFLVDADTPGFRRGRVLDKIGQHGADTAELFFDEVRVPVGALLGGVEGQGFVQLMRQLPQERLIIAVMAVTAAEQALEQTVRYVKERHVFGEPLFNKQNTRFELAECATLTHAGRVFADSCVERHLRGELDSATASMAKWWLSEVQCQVVDRCLQLFGGYGYMREFPIARMYADARAQKIYGGANEVMKELIARSL</sequence>
<keyword evidence="5 10" id="KW-0274">FAD</keyword>
<evidence type="ECO:0000256" key="4">
    <source>
        <dbReference type="ARBA" id="ARBA00022630"/>
    </source>
</evidence>
<protein>
    <recommendedName>
        <fullName evidence="8">Acyl-[acyl-carrier-protein] dehydrogenase MbtN</fullName>
    </recommendedName>
    <alternativeName>
        <fullName evidence="9">Mycobactin synthase protein N</fullName>
    </alternativeName>
</protein>
<evidence type="ECO:0000256" key="2">
    <source>
        <dbReference type="ARBA" id="ARBA00005102"/>
    </source>
</evidence>
<evidence type="ECO:0000256" key="6">
    <source>
        <dbReference type="ARBA" id="ARBA00023002"/>
    </source>
</evidence>
<dbReference type="Pfam" id="PF00441">
    <property type="entry name" value="Acyl-CoA_dh_1"/>
    <property type="match status" value="1"/>
</dbReference>
<dbReference type="RefSeq" id="WP_184541097.1">
    <property type="nucleotide sequence ID" value="NZ_JACHMP010000001.1"/>
</dbReference>
<keyword evidence="15" id="KW-1185">Reference proteome</keyword>
<dbReference type="InterPro" id="IPR009075">
    <property type="entry name" value="AcylCo_DH/oxidase_C"/>
</dbReference>
<feature type="domain" description="Acyl-CoA dehydrogenase/oxidase N-terminal" evidence="13">
    <location>
        <begin position="15"/>
        <end position="120"/>
    </location>
</feature>
<dbReference type="InterPro" id="IPR006089">
    <property type="entry name" value="Acyl-CoA_DH_CS"/>
</dbReference>
<evidence type="ECO:0000256" key="3">
    <source>
        <dbReference type="ARBA" id="ARBA00009347"/>
    </source>
</evidence>
<dbReference type="InterPro" id="IPR006091">
    <property type="entry name" value="Acyl-CoA_Oxase/DH_mid-dom"/>
</dbReference>
<gene>
    <name evidence="14" type="ORF">F4562_004766</name>
</gene>
<evidence type="ECO:0000256" key="8">
    <source>
        <dbReference type="ARBA" id="ARBA00040394"/>
    </source>
</evidence>
<dbReference type="PROSITE" id="PS00072">
    <property type="entry name" value="ACYL_COA_DH_1"/>
    <property type="match status" value="1"/>
</dbReference>
<feature type="domain" description="Acyl-CoA oxidase/dehydrogenase middle" evidence="12">
    <location>
        <begin position="124"/>
        <end position="219"/>
    </location>
</feature>
<comment type="pathway">
    <text evidence="2">Siderophore biosynthesis; mycobactin biosynthesis.</text>
</comment>
<dbReference type="InterPro" id="IPR036250">
    <property type="entry name" value="AcylCo_DH-like_C"/>
</dbReference>
<reference evidence="14 15" key="1">
    <citation type="submission" date="2020-08" db="EMBL/GenBank/DDBJ databases">
        <title>Sequencing the genomes of 1000 actinobacteria strains.</title>
        <authorList>
            <person name="Klenk H.-P."/>
        </authorList>
    </citation>
    <scope>NUCLEOTIDE SEQUENCE [LARGE SCALE GENOMIC DNA]</scope>
    <source>
        <strain evidence="14 15">DSM 46887</strain>
    </source>
</reference>
<proteinExistence type="inferred from homology"/>
<dbReference type="FunFam" id="2.40.110.10:FF:000002">
    <property type="entry name" value="Acyl-CoA dehydrogenase fadE12"/>
    <property type="match status" value="1"/>
</dbReference>
<dbReference type="GO" id="GO:0005737">
    <property type="term" value="C:cytoplasm"/>
    <property type="evidence" value="ECO:0007669"/>
    <property type="project" value="TreeGrafter"/>
</dbReference>
<keyword evidence="4 10" id="KW-0285">Flavoprotein</keyword>
<feature type="domain" description="Acyl-CoA dehydrogenase/oxidase C-terminal" evidence="11">
    <location>
        <begin position="232"/>
        <end position="380"/>
    </location>
</feature>
<keyword evidence="6 10" id="KW-0560">Oxidoreductase</keyword>
<evidence type="ECO:0000259" key="11">
    <source>
        <dbReference type="Pfam" id="PF00441"/>
    </source>
</evidence>
<dbReference type="GO" id="GO:0003995">
    <property type="term" value="F:acyl-CoA dehydrogenase activity"/>
    <property type="evidence" value="ECO:0007669"/>
    <property type="project" value="InterPro"/>
</dbReference>
<dbReference type="Pfam" id="PF02770">
    <property type="entry name" value="Acyl-CoA_dh_M"/>
    <property type="match status" value="1"/>
</dbReference>
<comment type="function">
    <text evidence="7">Catalyzes the dehydrogenation at the alpha-beta position of ACP-bound acyl chains. This results in the introduction of a double bond in the lipidic chain, which is further transferred to the epsilon-amino group of lysine residue in the mycobactin core by MbtK.</text>
</comment>
<dbReference type="SUPFAM" id="SSF47203">
    <property type="entry name" value="Acyl-CoA dehydrogenase C-terminal domain-like"/>
    <property type="match status" value="1"/>
</dbReference>
<evidence type="ECO:0000256" key="5">
    <source>
        <dbReference type="ARBA" id="ARBA00022827"/>
    </source>
</evidence>
<evidence type="ECO:0000313" key="15">
    <source>
        <dbReference type="Proteomes" id="UP000540685"/>
    </source>
</evidence>
<comment type="similarity">
    <text evidence="3 10">Belongs to the acyl-CoA dehydrogenase family.</text>
</comment>
<dbReference type="PANTHER" id="PTHR48083">
    <property type="entry name" value="MEDIUM-CHAIN SPECIFIC ACYL-COA DEHYDROGENASE, MITOCHONDRIAL-RELATED"/>
    <property type="match status" value="1"/>
</dbReference>
<organism evidence="14 15">
    <name type="scientific">Streptosporangium becharense</name>
    <dbReference type="NCBI Taxonomy" id="1816182"/>
    <lineage>
        <taxon>Bacteria</taxon>
        <taxon>Bacillati</taxon>
        <taxon>Actinomycetota</taxon>
        <taxon>Actinomycetes</taxon>
        <taxon>Streptosporangiales</taxon>
        <taxon>Streptosporangiaceae</taxon>
        <taxon>Streptosporangium</taxon>
    </lineage>
</organism>
<evidence type="ECO:0000256" key="7">
    <source>
        <dbReference type="ARBA" id="ARBA00037085"/>
    </source>
</evidence>
<name>A0A7W9IJ47_9ACTN</name>
<dbReference type="AlphaFoldDB" id="A0A7W9IJ47"/>
<dbReference type="InterPro" id="IPR009100">
    <property type="entry name" value="AcylCoA_DH/oxidase_NM_dom_sf"/>
</dbReference>
<evidence type="ECO:0000313" key="14">
    <source>
        <dbReference type="EMBL" id="MBB5821704.1"/>
    </source>
</evidence>
<dbReference type="Gene3D" id="2.40.110.10">
    <property type="entry name" value="Butyryl-CoA Dehydrogenase, subunit A, domain 2"/>
    <property type="match status" value="1"/>
</dbReference>